<dbReference type="PANTHER" id="PTHR33803:SF3">
    <property type="entry name" value="BLL1974 PROTEIN"/>
    <property type="match status" value="1"/>
</dbReference>
<dbReference type="PANTHER" id="PTHR33803">
    <property type="entry name" value="IS1478 TRANSPOSASE"/>
    <property type="match status" value="1"/>
</dbReference>
<feature type="domain" description="Transposase InsH N-terminal" evidence="1">
    <location>
        <begin position="24"/>
        <end position="116"/>
    </location>
</feature>
<evidence type="ECO:0000259" key="2">
    <source>
        <dbReference type="Pfam" id="PF13586"/>
    </source>
</evidence>
<gene>
    <name evidence="3" type="ORF">SAMN04487771_103516</name>
</gene>
<dbReference type="AlphaFoldDB" id="A0A1I0GK31"/>
<protein>
    <submittedName>
        <fullName evidence="3">Transposase domain</fullName>
    </submittedName>
</protein>
<dbReference type="InterPro" id="IPR047710">
    <property type="entry name" value="Transpos_IS5-like"/>
</dbReference>
<dbReference type="Proteomes" id="UP000199820">
    <property type="component" value="Unassembled WGS sequence"/>
</dbReference>
<evidence type="ECO:0000259" key="1">
    <source>
        <dbReference type="Pfam" id="PF05598"/>
    </source>
</evidence>
<name>A0A1I0GK31_9FIRM</name>
<reference evidence="4" key="1">
    <citation type="submission" date="2016-10" db="EMBL/GenBank/DDBJ databases">
        <authorList>
            <person name="Varghese N."/>
            <person name="Submissions S."/>
        </authorList>
    </citation>
    <scope>NUCLEOTIDE SEQUENCE [LARGE SCALE GENOMIC DNA]</scope>
    <source>
        <strain evidence="4">KH1P1</strain>
    </source>
</reference>
<evidence type="ECO:0000313" key="3">
    <source>
        <dbReference type="EMBL" id="SET71350.1"/>
    </source>
</evidence>
<organism evidence="3 4">
    <name type="scientific">[Clostridium] aminophilum</name>
    <dbReference type="NCBI Taxonomy" id="1526"/>
    <lineage>
        <taxon>Bacteria</taxon>
        <taxon>Bacillati</taxon>
        <taxon>Bacillota</taxon>
        <taxon>Clostridia</taxon>
        <taxon>Lachnospirales</taxon>
        <taxon>Lachnospiraceae</taxon>
    </lineage>
</organism>
<accession>A0A1I0GK31</accession>
<dbReference type="NCBIfam" id="NF033578">
    <property type="entry name" value="transpos_IS5_1"/>
    <property type="match status" value="1"/>
</dbReference>
<dbReference type="OrthoDB" id="9770860at2"/>
<sequence>MYKKNQNHQFSLQDFNQPMGLKLDPENKWIKKAAMIPWDEIEAVYADLFPSDCGMPAKPLRMALGALLIQKKFGFSDRELVEQIQENPYYQYFIGLPGFQLEKPFAPSLMVEFRKRITDEKLAEINELIIDYNKNDDDKNDHPSDGNSENKGTMIIDATCAPQNIAFPQDINLLNEARENLEAIISSVCYEHNLLKPRMYKNNARKDYLALAKCKKRSSKKIRKAIKKQLQYIKRDRNYIEWFMSYGYYPDKHQMERIAVIDKVYEQQEYMYKNNVHTVPDRIVSISQPFVRPIVRGKSKSPVEFGAKIDLSIENGLGRLEKISFDAYNESEVLISAIENFFKRNGHYPKRALADKIYRNRENLAYCKARGIRLAGPALGRPGKNVSIDKHMEYVDSVDRIEVERKFALSKHSHGLGLIMTKLEETSRSSIALSIISMNLDCLLRLSLFQKLILIFSRYNCLYEAAV</sequence>
<feature type="domain" description="Transposase DDE" evidence="2">
    <location>
        <begin position="353"/>
        <end position="440"/>
    </location>
</feature>
<dbReference type="EMBL" id="FOIL01000035">
    <property type="protein sequence ID" value="SET71350.1"/>
    <property type="molecule type" value="Genomic_DNA"/>
</dbReference>
<dbReference type="Pfam" id="PF05598">
    <property type="entry name" value="DUF772"/>
    <property type="match status" value="1"/>
</dbReference>
<evidence type="ECO:0000313" key="4">
    <source>
        <dbReference type="Proteomes" id="UP000199820"/>
    </source>
</evidence>
<dbReference type="RefSeq" id="WP_074649920.1">
    <property type="nucleotide sequence ID" value="NZ_FOIL01000035.1"/>
</dbReference>
<keyword evidence="4" id="KW-1185">Reference proteome</keyword>
<dbReference type="Pfam" id="PF13586">
    <property type="entry name" value="DDE_Tnp_1_2"/>
    <property type="match status" value="1"/>
</dbReference>
<proteinExistence type="predicted"/>
<dbReference type="InterPro" id="IPR025668">
    <property type="entry name" value="Tnp_DDE_dom"/>
</dbReference>
<dbReference type="InterPro" id="IPR008490">
    <property type="entry name" value="Transposase_InsH_N"/>
</dbReference>